<gene>
    <name evidence="2" type="ORF">CXY01_09770</name>
</gene>
<protein>
    <submittedName>
        <fullName evidence="2">Uncharacterized protein</fullName>
    </submittedName>
</protein>
<accession>A0A510V0L9</accession>
<dbReference type="AlphaFoldDB" id="A0A510V0L9"/>
<evidence type="ECO:0000256" key="1">
    <source>
        <dbReference type="SAM" id="MobiDB-lite"/>
    </source>
</evidence>
<feature type="region of interest" description="Disordered" evidence="1">
    <location>
        <begin position="1"/>
        <end position="25"/>
    </location>
</feature>
<sequence length="100" mass="10636">MDHLTSGFRAVEHRALHDGAEGVREPVTVERERQGPEHLTVAHHAVSIPGASRLVVDVGARSCRGEGARRGPTDGMMLTMHSGELQVSDGGRVGMMAGRS</sequence>
<evidence type="ECO:0000313" key="3">
    <source>
        <dbReference type="Proteomes" id="UP000321118"/>
    </source>
</evidence>
<evidence type="ECO:0000313" key="2">
    <source>
        <dbReference type="EMBL" id="GEK20457.1"/>
    </source>
</evidence>
<organism evidence="2 3">
    <name type="scientific">Cellulomonas xylanilytica</name>
    <dbReference type="NCBI Taxonomy" id="233583"/>
    <lineage>
        <taxon>Bacteria</taxon>
        <taxon>Bacillati</taxon>
        <taxon>Actinomycetota</taxon>
        <taxon>Actinomycetes</taxon>
        <taxon>Micrococcales</taxon>
        <taxon>Cellulomonadaceae</taxon>
        <taxon>Cellulomonas</taxon>
    </lineage>
</organism>
<dbReference type="Proteomes" id="UP000321118">
    <property type="component" value="Unassembled WGS sequence"/>
</dbReference>
<name>A0A510V0L9_9CELL</name>
<feature type="compositionally biased region" description="Basic and acidic residues" evidence="1">
    <location>
        <begin position="10"/>
        <end position="25"/>
    </location>
</feature>
<dbReference type="EMBL" id="BJUB01000002">
    <property type="protein sequence ID" value="GEK20457.1"/>
    <property type="molecule type" value="Genomic_DNA"/>
</dbReference>
<proteinExistence type="predicted"/>
<reference evidence="2 3" key="1">
    <citation type="submission" date="2019-07" db="EMBL/GenBank/DDBJ databases">
        <title>Whole genome shotgun sequence of Cellulomonas xylanilytica NBRC 101102.</title>
        <authorList>
            <person name="Hosoyama A."/>
            <person name="Uohara A."/>
            <person name="Ohji S."/>
            <person name="Ichikawa N."/>
        </authorList>
    </citation>
    <scope>NUCLEOTIDE SEQUENCE [LARGE SCALE GENOMIC DNA]</scope>
    <source>
        <strain evidence="2 3">NBRC 101102</strain>
    </source>
</reference>
<comment type="caution">
    <text evidence="2">The sequence shown here is derived from an EMBL/GenBank/DDBJ whole genome shotgun (WGS) entry which is preliminary data.</text>
</comment>
<keyword evidence="3" id="KW-1185">Reference proteome</keyword>